<keyword evidence="2" id="KW-1185">Reference proteome</keyword>
<accession>A0AB73NMC9</accession>
<evidence type="ECO:0000313" key="1">
    <source>
        <dbReference type="EMBL" id="OVZ79970.1"/>
    </source>
</evidence>
<reference evidence="1 2" key="1">
    <citation type="submission" date="2017-05" db="EMBL/GenBank/DDBJ databases">
        <title>Whole genome sequencing of Yersinia kristensenii.</title>
        <authorList>
            <person name="Campioni F."/>
        </authorList>
    </citation>
    <scope>NUCLEOTIDE SEQUENCE [LARGE SCALE GENOMIC DNA]</scope>
    <source>
        <strain evidence="1 2">CFSAN060538</strain>
    </source>
</reference>
<proteinExistence type="predicted"/>
<name>A0AB73NMC9_YERKR</name>
<protein>
    <submittedName>
        <fullName evidence="1">Uncharacterized protein</fullName>
    </submittedName>
</protein>
<organism evidence="1 2">
    <name type="scientific">Yersinia kristensenii</name>
    <dbReference type="NCBI Taxonomy" id="28152"/>
    <lineage>
        <taxon>Bacteria</taxon>
        <taxon>Pseudomonadati</taxon>
        <taxon>Pseudomonadota</taxon>
        <taxon>Gammaproteobacteria</taxon>
        <taxon>Enterobacterales</taxon>
        <taxon>Yersiniaceae</taxon>
        <taxon>Yersinia</taxon>
    </lineage>
</organism>
<comment type="caution">
    <text evidence="1">The sequence shown here is derived from an EMBL/GenBank/DDBJ whole genome shotgun (WGS) entry which is preliminary data.</text>
</comment>
<dbReference type="EMBL" id="NHOG01000014">
    <property type="protein sequence ID" value="OVZ79970.1"/>
    <property type="molecule type" value="Genomic_DNA"/>
</dbReference>
<sequence length="296" mass="32839">MWKTTVIALLVLFRITTGHAGIITLENENREMASVRVVLSTYIGADDSKIGEVITNVNVLSSYRSKEYAYLIEHATNPAYQCELSGGKTDKKGSGSYYYPNGYQYPNDIGLQVRKLQAGYAGEATCSAEVVTMAPYNENWGYTDYYVYNTITAPSEYGPSFATLLPSGVKVTLPKKWSAWGPYGTNHAWNDKGNTSRRAVKWSATYDDQIQHNVSESDPYVPILTVTDDSNVWAYVTITPKDVDAGFTKALDFRMKDGRPCDKGMGAKDQCLMYVNKDKVKPGVTKGVIHLNVQLP</sequence>
<evidence type="ECO:0000313" key="2">
    <source>
        <dbReference type="Proteomes" id="UP000195840"/>
    </source>
</evidence>
<gene>
    <name evidence="1" type="ORF">CBW52_12480</name>
</gene>
<dbReference type="AlphaFoldDB" id="A0AB73NMC9"/>
<dbReference type="Proteomes" id="UP000195840">
    <property type="component" value="Unassembled WGS sequence"/>
</dbReference>